<dbReference type="GO" id="GO:0006355">
    <property type="term" value="P:regulation of DNA-templated transcription"/>
    <property type="evidence" value="ECO:0007669"/>
    <property type="project" value="InterPro"/>
</dbReference>
<dbReference type="RefSeq" id="WP_004745240.1">
    <property type="nucleotide sequence ID" value="NZ_AFWI01000154.1"/>
</dbReference>
<dbReference type="AlphaFoldDB" id="F9T6P0"/>
<evidence type="ECO:0008006" key="5">
    <source>
        <dbReference type="Google" id="ProtNLM"/>
    </source>
</evidence>
<protein>
    <recommendedName>
        <fullName evidence="5">HTH luxR-type domain-containing protein</fullName>
    </recommendedName>
</protein>
<evidence type="ECO:0000313" key="1">
    <source>
        <dbReference type="EMBL" id="AIW17516.1"/>
    </source>
</evidence>
<dbReference type="Proteomes" id="UP000030071">
    <property type="component" value="Plasmid p48"/>
</dbReference>
<dbReference type="KEGG" id="vtu:IX91_26015"/>
<gene>
    <name evidence="1" type="ORF">IX91_26015</name>
    <name evidence="2" type="ORF">VITU9109_02687</name>
</gene>
<dbReference type="SUPFAM" id="SSF46894">
    <property type="entry name" value="C-terminal effector domain of the bipartite response regulators"/>
    <property type="match status" value="1"/>
</dbReference>
<dbReference type="EMBL" id="AFWI01000154">
    <property type="protein sequence ID" value="EGU54445.1"/>
    <property type="molecule type" value="Genomic_DNA"/>
</dbReference>
<dbReference type="HOGENOM" id="CLU_2208963_0_0_6"/>
<reference evidence="2" key="1">
    <citation type="submission" date="2011-08" db="EMBL/GenBank/DDBJ databases">
        <authorList>
            <person name="Hoffman M."/>
            <person name="Strain E.A."/>
            <person name="Brown E."/>
            <person name="Allard M.W."/>
        </authorList>
    </citation>
    <scope>NUCLEOTIDE SEQUENCE</scope>
    <source>
        <strain evidence="2">ATCC 19109</strain>
    </source>
</reference>
<accession>F9T6P0</accession>
<geneLocation type="plasmid" evidence="1 4">
    <name>p48</name>
</geneLocation>
<dbReference type="InterPro" id="IPR016032">
    <property type="entry name" value="Sig_transdc_resp-reg_C-effctor"/>
</dbReference>
<reference evidence="2 3" key="2">
    <citation type="journal article" date="2012" name="Int. J. Syst. Evol. Microbiol.">
        <title>Vibrio caribbeanicus sp. nov., isolated from the marine sponge Scleritoderma cyanea.</title>
        <authorList>
            <person name="Hoffmann M."/>
            <person name="Monday S.R."/>
            <person name="Allard M.W."/>
            <person name="Strain E.A."/>
            <person name="Whittaker P."/>
            <person name="Naum M."/>
            <person name="McCarthy P.J."/>
            <person name="Lopez J.V."/>
            <person name="Fischer M."/>
            <person name="Brown E.W."/>
        </authorList>
    </citation>
    <scope>NUCLEOTIDE SEQUENCE [LARGE SCALE GENOMIC DNA]</scope>
    <source>
        <strain evidence="2 3">ATCC 19109</strain>
    </source>
</reference>
<dbReference type="GeneID" id="23448183"/>
<evidence type="ECO:0000313" key="3">
    <source>
        <dbReference type="Proteomes" id="UP000003836"/>
    </source>
</evidence>
<keyword evidence="3" id="KW-1185">Reference proteome</keyword>
<dbReference type="Proteomes" id="UP000003836">
    <property type="component" value="Unassembled WGS sequence"/>
</dbReference>
<sequence>MTNDTAPNGLFVGNDLSDIQKSLFNDLDLTEKQFFSFYMYSNGFSDKQTAIMDNTTADNIKYHLSVITKKLECNSRAELRIIYLNRIMAAQMRMFARLSSAEIAKLN</sequence>
<reference evidence="1 4" key="3">
    <citation type="submission" date="2014-08" db="EMBL/GenBank/DDBJ databases">
        <title>First Complete Genome Sequence of the Shellfish Pathogen Vibrio tubiashii.</title>
        <authorList>
            <person name="Richards G.P."/>
            <person name="Needleman D.S."/>
            <person name="Watson M.A."/>
            <person name="Bono J.L."/>
        </authorList>
    </citation>
    <scope>NUCLEOTIDE SEQUENCE [LARGE SCALE GENOMIC DNA]</scope>
    <source>
        <strain evidence="1 4">ATCC 19109</strain>
        <plasmid evidence="1">p48</plasmid>
        <plasmid evidence="4">Plasmid p48</plasmid>
    </source>
</reference>
<dbReference type="EMBL" id="CP009359">
    <property type="protein sequence ID" value="AIW17516.1"/>
    <property type="molecule type" value="Genomic_DNA"/>
</dbReference>
<evidence type="ECO:0000313" key="2">
    <source>
        <dbReference type="EMBL" id="EGU54445.1"/>
    </source>
</evidence>
<dbReference type="PATRIC" id="fig|1051646.9.peg.5074"/>
<organism evidence="1 4">
    <name type="scientific">Vibrio tubiashii ATCC 19109</name>
    <dbReference type="NCBI Taxonomy" id="1051646"/>
    <lineage>
        <taxon>Bacteria</taxon>
        <taxon>Pseudomonadati</taxon>
        <taxon>Pseudomonadota</taxon>
        <taxon>Gammaproteobacteria</taxon>
        <taxon>Vibrionales</taxon>
        <taxon>Vibrionaceae</taxon>
        <taxon>Vibrio</taxon>
        <taxon>Vibrio oreintalis group</taxon>
    </lineage>
</organism>
<keyword evidence="1" id="KW-0614">Plasmid</keyword>
<proteinExistence type="predicted"/>
<dbReference type="GO" id="GO:0003677">
    <property type="term" value="F:DNA binding"/>
    <property type="evidence" value="ECO:0007669"/>
    <property type="project" value="InterPro"/>
</dbReference>
<evidence type="ECO:0000313" key="4">
    <source>
        <dbReference type="Proteomes" id="UP000030071"/>
    </source>
</evidence>
<name>F9T6P0_9VIBR</name>